<dbReference type="GeneID" id="72386087"/>
<evidence type="ECO:0000313" key="1">
    <source>
        <dbReference type="EMBL" id="AKA86809.1"/>
    </source>
</evidence>
<name>A0A0E3KI77_ENTFL</name>
<dbReference type="EMBL" id="CP096047">
    <property type="protein sequence ID" value="UPQ25697.1"/>
    <property type="molecule type" value="Genomic_DNA"/>
</dbReference>
<organism evidence="1">
    <name type="scientific">Enterococcus faecalis</name>
    <name type="common">Streptococcus faecalis</name>
    <dbReference type="NCBI Taxonomy" id="1351"/>
    <lineage>
        <taxon>Bacteria</taxon>
        <taxon>Bacillati</taxon>
        <taxon>Bacillota</taxon>
        <taxon>Bacilli</taxon>
        <taxon>Lactobacillales</taxon>
        <taxon>Enterococcaceae</taxon>
        <taxon>Enterococcus</taxon>
    </lineage>
</organism>
<evidence type="ECO:0000313" key="2">
    <source>
        <dbReference type="EMBL" id="UPQ25697.1"/>
    </source>
</evidence>
<accession>A0A0E3KI77</accession>
<dbReference type="RefSeq" id="WP_174116110.1">
    <property type="nucleotide sequence ID" value="NZ_AP018542.1"/>
</dbReference>
<geneLocation type="plasmid" evidence="1">
    <name>pE394</name>
</geneLocation>
<geneLocation type="plasmid" evidence="2 3">
    <name>pW163</name>
</geneLocation>
<evidence type="ECO:0000313" key="3">
    <source>
        <dbReference type="Proteomes" id="UP001139456"/>
    </source>
</evidence>
<protein>
    <submittedName>
        <fullName evidence="1">Uncharacterized protein</fullName>
    </submittedName>
</protein>
<sequence length="145" mass="17590">MTYIIEGHCYLTNESYREKYESKADMINGLKSWFKRDDINVTEEEFHQVLEEGYFADGYDIIRLEQEHQESTYETDLLQSKIRLMNEYQNEEEFYRIQGLFNQAINVEIIVQTFREVYDSEFQFIGSPYQLYEAINQWIDENIND</sequence>
<dbReference type="Proteomes" id="UP001139456">
    <property type="component" value="Plasmid pW163"/>
</dbReference>
<dbReference type="EMBL" id="KP399637">
    <property type="protein sequence ID" value="AKA86809.1"/>
    <property type="molecule type" value="Genomic_DNA"/>
</dbReference>
<gene>
    <name evidence="2" type="ORF">MZO26_00170</name>
</gene>
<dbReference type="AlphaFoldDB" id="A0A0E3KI77"/>
<reference evidence="2" key="2">
    <citation type="submission" date="2022-04" db="EMBL/GenBank/DDBJ databases">
        <title>Heterogeneous transmission of optrA in Enterococcus faecium and Enterococcus faecalis isolates from a swine farrow-to-finish operation.</title>
        <authorList>
            <person name="Xuan H."/>
        </authorList>
    </citation>
    <scope>NUCLEOTIDE SEQUENCE</scope>
    <source>
        <strain evidence="2">AKSZ-163</strain>
        <plasmid evidence="2">pW163</plasmid>
    </source>
</reference>
<proteinExistence type="predicted"/>
<reference evidence="1" key="1">
    <citation type="journal article" date="2015" name="J. Antimicrob. Chemother.">
        <title>A novel gene, optrA, that confers transferable resistance to oxazolidinones and phenicols and its presence in Enterococcus faecalis and Enterococcus faecium of human and animal origin.</title>
        <authorList>
            <person name="Wang Y."/>
            <person name="Lv Y."/>
            <person name="Cai J."/>
            <person name="Schwarz S."/>
            <person name="Cui L."/>
            <person name="Hu Z."/>
            <person name="Zhang R."/>
            <person name="Li J."/>
            <person name="Zhao Q."/>
            <person name="He T."/>
            <person name="Wang D."/>
            <person name="Wang Z."/>
            <person name="Shen Y."/>
            <person name="Li Y."/>
            <person name="Fessler A.T."/>
            <person name="Wu C."/>
            <person name="Yu H."/>
            <person name="Deng X."/>
            <person name="Xia X."/>
            <person name="Shen J."/>
        </authorList>
    </citation>
    <scope>NUCLEOTIDE SEQUENCE</scope>
    <source>
        <strain evidence="1">E394</strain>
        <plasmid evidence="1">pE394</plasmid>
    </source>
</reference>
<keyword evidence="1" id="KW-0614">Plasmid</keyword>